<dbReference type="Proteomes" id="UP000289437">
    <property type="component" value="Unassembled WGS sequence"/>
</dbReference>
<sequence>MNLLPENTYRRFLLGMANEQEEADVEESIITGSADASRLQRLGEDLHRLEDELIDDHLLGALSQEQEDGFINHFLVTEDRRKRTEFAESLILYARSQAEYPPTTAHAPYPIDTRRGNDSWRRGANIWKGAALAATAASVLLAAALVHVRTRLSQQIQIAASNQSELARLQAVLTSASPAENTLRSPEAARGVEEVNKPSAVTTPDPHPEAVQTAFLTLPAITRDARNVPRLRLRSNVRVVRIEFIIEPLFATTQYSLAIVSSEGRHLWTSSLSRPKLASSAPARIAVPASIFSQGPYHLQVQDENDPQSFKDYSFYVSRS</sequence>
<evidence type="ECO:0000313" key="3">
    <source>
        <dbReference type="Proteomes" id="UP000289437"/>
    </source>
</evidence>
<evidence type="ECO:0000313" key="2">
    <source>
        <dbReference type="EMBL" id="RXH54238.1"/>
    </source>
</evidence>
<feature type="transmembrane region" description="Helical" evidence="1">
    <location>
        <begin position="129"/>
        <end position="148"/>
    </location>
</feature>
<comment type="caution">
    <text evidence="2">The sequence shown here is derived from an EMBL/GenBank/DDBJ whole genome shotgun (WGS) entry which is preliminary data.</text>
</comment>
<keyword evidence="3" id="KW-1185">Reference proteome</keyword>
<proteinExistence type="predicted"/>
<name>A0A4Q0SXB8_9BACT</name>
<keyword evidence="1" id="KW-0812">Transmembrane</keyword>
<keyword evidence="1" id="KW-0472">Membrane</keyword>
<dbReference type="AlphaFoldDB" id="A0A4Q0SXB8"/>
<reference evidence="2 3" key="1">
    <citation type="submission" date="2018-11" db="EMBL/GenBank/DDBJ databases">
        <authorList>
            <person name="Mardanov A.V."/>
            <person name="Ravin N.V."/>
            <person name="Dedysh S.N."/>
        </authorList>
    </citation>
    <scope>NUCLEOTIDE SEQUENCE [LARGE SCALE GENOMIC DNA]</scope>
    <source>
        <strain evidence="2 3">AF10</strain>
    </source>
</reference>
<accession>A0A4Q0SXB8</accession>
<reference evidence="3" key="2">
    <citation type="submission" date="2019-02" db="EMBL/GenBank/DDBJ databases">
        <title>Granulicella sibirica sp. nov., a psychrotolerant acidobacterium isolated from an organic soil layer in forested tundra, West Siberia.</title>
        <authorList>
            <person name="Oshkin I.Y."/>
            <person name="Kulichevskaya I.S."/>
            <person name="Rijpstra W.I.C."/>
            <person name="Sinninghe Damste J.S."/>
            <person name="Rakitin A.L."/>
            <person name="Ravin N.V."/>
            <person name="Dedysh S.N."/>
        </authorList>
    </citation>
    <scope>NUCLEOTIDE SEQUENCE [LARGE SCALE GENOMIC DNA]</scope>
    <source>
        <strain evidence="3">AF10</strain>
    </source>
</reference>
<gene>
    <name evidence="2" type="ORF">GRAN_4889</name>
</gene>
<organism evidence="2 3">
    <name type="scientific">Granulicella sibirica</name>
    <dbReference type="NCBI Taxonomy" id="2479048"/>
    <lineage>
        <taxon>Bacteria</taxon>
        <taxon>Pseudomonadati</taxon>
        <taxon>Acidobacteriota</taxon>
        <taxon>Terriglobia</taxon>
        <taxon>Terriglobales</taxon>
        <taxon>Acidobacteriaceae</taxon>
        <taxon>Granulicella</taxon>
    </lineage>
</organism>
<dbReference type="RefSeq" id="WP_128915467.1">
    <property type="nucleotide sequence ID" value="NZ_RDSM01000005.1"/>
</dbReference>
<keyword evidence="1" id="KW-1133">Transmembrane helix</keyword>
<evidence type="ECO:0000256" key="1">
    <source>
        <dbReference type="SAM" id="Phobius"/>
    </source>
</evidence>
<dbReference type="EMBL" id="RDSM01000005">
    <property type="protein sequence ID" value="RXH54238.1"/>
    <property type="molecule type" value="Genomic_DNA"/>
</dbReference>
<protein>
    <submittedName>
        <fullName evidence="2">Uncharacterized protein</fullName>
    </submittedName>
</protein>